<keyword evidence="2" id="KW-1185">Reference proteome</keyword>
<dbReference type="AlphaFoldDB" id="A0A915ED11"/>
<reference evidence="3" key="1">
    <citation type="submission" date="2022-11" db="UniProtKB">
        <authorList>
            <consortium name="WormBaseParasite"/>
        </authorList>
    </citation>
    <scope>IDENTIFICATION</scope>
</reference>
<dbReference type="GO" id="GO:0000813">
    <property type="term" value="C:ESCRT I complex"/>
    <property type="evidence" value="ECO:0007669"/>
    <property type="project" value="TreeGrafter"/>
</dbReference>
<dbReference type="GO" id="GO:0008333">
    <property type="term" value="P:endosome to lysosome transport"/>
    <property type="evidence" value="ECO:0007669"/>
    <property type="project" value="TreeGrafter"/>
</dbReference>
<dbReference type="PANTHER" id="PTHR23306">
    <property type="entry name" value="TUMOR SUSCEPTIBILITY GENE 101 PROTEIN-RELATED"/>
    <property type="match status" value="1"/>
</dbReference>
<accession>A0A915ED11</accession>
<dbReference type="InterPro" id="IPR052070">
    <property type="entry name" value="ESCRT-I_UEV_domain"/>
</dbReference>
<dbReference type="SUPFAM" id="SSF54495">
    <property type="entry name" value="UBC-like"/>
    <property type="match status" value="1"/>
</dbReference>
<dbReference type="GO" id="GO:0015031">
    <property type="term" value="P:protein transport"/>
    <property type="evidence" value="ECO:0007669"/>
    <property type="project" value="InterPro"/>
</dbReference>
<name>A0A915ED11_9BILA</name>
<evidence type="ECO:0000313" key="2">
    <source>
        <dbReference type="Proteomes" id="UP000887574"/>
    </source>
</evidence>
<sequence length="179" mass="20442">MVPQNQPKLHHPPLKDVIKKANMKSPKPSLSYQLYTDGVCRWCCCICGTIPILFKERTYNIPISLFLQKNHPQAPPFCFISPAADMKIQESDTVDNTGRISLPYLTNWQHPTHNTCQLLETMALTFGAKCPVDIFSNSTGPNVFSLKKPLNGTINKKTIELLRAKLRRTTRNRWNCWKS</sequence>
<dbReference type="Pfam" id="PF05743">
    <property type="entry name" value="UEV"/>
    <property type="match status" value="1"/>
</dbReference>
<proteinExistence type="predicted"/>
<feature type="domain" description="UEV" evidence="1">
    <location>
        <begin position="1"/>
        <end position="136"/>
    </location>
</feature>
<protein>
    <submittedName>
        <fullName evidence="3">UEV domain-containing protein</fullName>
    </submittedName>
</protein>
<dbReference type="PANTHER" id="PTHR23306:SF3">
    <property type="entry name" value="TUMOR SUPPRESSOR PROTEIN 101"/>
    <property type="match status" value="1"/>
</dbReference>
<dbReference type="PROSITE" id="PS51322">
    <property type="entry name" value="UEV"/>
    <property type="match status" value="1"/>
</dbReference>
<organism evidence="2 3">
    <name type="scientific">Ditylenchus dipsaci</name>
    <dbReference type="NCBI Taxonomy" id="166011"/>
    <lineage>
        <taxon>Eukaryota</taxon>
        <taxon>Metazoa</taxon>
        <taxon>Ecdysozoa</taxon>
        <taxon>Nematoda</taxon>
        <taxon>Chromadorea</taxon>
        <taxon>Rhabditida</taxon>
        <taxon>Tylenchina</taxon>
        <taxon>Tylenchomorpha</taxon>
        <taxon>Sphaerularioidea</taxon>
        <taxon>Anguinidae</taxon>
        <taxon>Anguininae</taxon>
        <taxon>Ditylenchus</taxon>
    </lineage>
</organism>
<evidence type="ECO:0000259" key="1">
    <source>
        <dbReference type="PROSITE" id="PS51322"/>
    </source>
</evidence>
<dbReference type="CDD" id="cd11685">
    <property type="entry name" value="UEV_TSG101-like"/>
    <property type="match status" value="1"/>
</dbReference>
<dbReference type="InterPro" id="IPR008883">
    <property type="entry name" value="UEV_N"/>
</dbReference>
<evidence type="ECO:0000313" key="3">
    <source>
        <dbReference type="WBParaSite" id="jg5049"/>
    </source>
</evidence>
<dbReference type="GO" id="GO:0043130">
    <property type="term" value="F:ubiquitin binding"/>
    <property type="evidence" value="ECO:0007669"/>
    <property type="project" value="TreeGrafter"/>
</dbReference>
<dbReference type="Gene3D" id="3.10.110.10">
    <property type="entry name" value="Ubiquitin Conjugating Enzyme"/>
    <property type="match status" value="1"/>
</dbReference>
<dbReference type="WBParaSite" id="jg5049">
    <property type="protein sequence ID" value="jg5049"/>
    <property type="gene ID" value="jg5049"/>
</dbReference>
<dbReference type="Proteomes" id="UP000887574">
    <property type="component" value="Unplaced"/>
</dbReference>
<dbReference type="InterPro" id="IPR016135">
    <property type="entry name" value="UBQ-conjugating_enzyme/RWD"/>
</dbReference>